<dbReference type="Proteomes" id="UP000245469">
    <property type="component" value="Unassembled WGS sequence"/>
</dbReference>
<name>A0A316AAL3_9ACTN</name>
<evidence type="ECO:0000256" key="1">
    <source>
        <dbReference type="SAM" id="Phobius"/>
    </source>
</evidence>
<dbReference type="EMBL" id="QGDQ01000007">
    <property type="protein sequence ID" value="PWJ54439.1"/>
    <property type="molecule type" value="Genomic_DNA"/>
</dbReference>
<feature type="transmembrane region" description="Helical" evidence="1">
    <location>
        <begin position="140"/>
        <end position="162"/>
    </location>
</feature>
<evidence type="ECO:0000313" key="2">
    <source>
        <dbReference type="EMBL" id="PWJ54439.1"/>
    </source>
</evidence>
<dbReference type="AlphaFoldDB" id="A0A316AAL3"/>
<evidence type="ECO:0000313" key="3">
    <source>
        <dbReference type="Proteomes" id="UP000245469"/>
    </source>
</evidence>
<organism evidence="2 3">
    <name type="scientific">Quadrisphaera granulorum</name>
    <dbReference type="NCBI Taxonomy" id="317664"/>
    <lineage>
        <taxon>Bacteria</taxon>
        <taxon>Bacillati</taxon>
        <taxon>Actinomycetota</taxon>
        <taxon>Actinomycetes</taxon>
        <taxon>Kineosporiales</taxon>
        <taxon>Kineosporiaceae</taxon>
        <taxon>Quadrisphaera</taxon>
    </lineage>
</organism>
<proteinExistence type="predicted"/>
<keyword evidence="1" id="KW-0812">Transmembrane</keyword>
<keyword evidence="3" id="KW-1185">Reference proteome</keyword>
<dbReference type="OrthoDB" id="4939178at2"/>
<keyword evidence="1" id="KW-0472">Membrane</keyword>
<dbReference type="Pfam" id="PF22564">
    <property type="entry name" value="HAAS"/>
    <property type="match status" value="1"/>
</dbReference>
<keyword evidence="1" id="KW-1133">Transmembrane helix</keyword>
<gene>
    <name evidence="2" type="ORF">BXY45_107135</name>
</gene>
<reference evidence="2 3" key="1">
    <citation type="submission" date="2018-03" db="EMBL/GenBank/DDBJ databases">
        <title>Genomic Encyclopedia of Archaeal and Bacterial Type Strains, Phase II (KMG-II): from individual species to whole genera.</title>
        <authorList>
            <person name="Goeker M."/>
        </authorList>
    </citation>
    <scope>NUCLEOTIDE SEQUENCE [LARGE SCALE GENOMIC DNA]</scope>
    <source>
        <strain evidence="2 3">DSM 44889</strain>
    </source>
</reference>
<feature type="transmembrane region" description="Helical" evidence="1">
    <location>
        <begin position="96"/>
        <end position="128"/>
    </location>
</feature>
<sequence length="180" mass="18316">MSTRPTVGPHPLVQAYLADLERALVGADPRERADVLDGVREHLQESLGDDGAAEAVRVQRVLADLGPVERIAAQATSAVPPATASPEPARGDVTSLVALVAAIGAAAVFFIPFVSIPVAVAALVTSLVHLRSPEANRRRCWTASAVSTAVLVLTAAAAVLLLPVSTVVVESGPVPAATAG</sequence>
<dbReference type="RefSeq" id="WP_146211126.1">
    <property type="nucleotide sequence ID" value="NZ_QGDQ01000007.1"/>
</dbReference>
<protein>
    <submittedName>
        <fullName evidence="2">Putative membrane protein</fullName>
    </submittedName>
</protein>
<comment type="caution">
    <text evidence="2">The sequence shown here is derived from an EMBL/GenBank/DDBJ whole genome shotgun (WGS) entry which is preliminary data.</text>
</comment>
<accession>A0A316AAL3</accession>